<comment type="caution">
    <text evidence="1">The sequence shown here is derived from an EMBL/GenBank/DDBJ whole genome shotgun (WGS) entry which is preliminary data.</text>
</comment>
<evidence type="ECO:0008006" key="3">
    <source>
        <dbReference type="Google" id="ProtNLM"/>
    </source>
</evidence>
<evidence type="ECO:0000313" key="2">
    <source>
        <dbReference type="Proteomes" id="UP001571110"/>
    </source>
</evidence>
<name>A0ABV4S484_9BACI</name>
<sequence>MQFCCDLKLPKNSTINPSTLKFVYDTSCLHVVASTQTICCNSDCGPVDITLNSIKIVGCIPYYLSAEITPHKDNSLCGGKVDLKDNTCDACIEIEDKIVAVCCQGNLCVDHTIGCSTQPFESKDIPNLKKCGIITLSSMGATKKTVMANNINNGKTCEPQRDCDIYTIIGTLQIKNEFSKKNCPPNSN</sequence>
<organism evidence="1 2">
    <name type="scientific">Bacillus mobilis</name>
    <dbReference type="NCBI Taxonomy" id="2026190"/>
    <lineage>
        <taxon>Bacteria</taxon>
        <taxon>Bacillati</taxon>
        <taxon>Bacillota</taxon>
        <taxon>Bacilli</taxon>
        <taxon>Bacillales</taxon>
        <taxon>Bacillaceae</taxon>
        <taxon>Bacillus</taxon>
        <taxon>Bacillus cereus group</taxon>
    </lineage>
</organism>
<dbReference type="InterPro" id="IPR009751">
    <property type="entry name" value="CryBP1"/>
</dbReference>
<proteinExistence type="predicted"/>
<dbReference type="Proteomes" id="UP001571110">
    <property type="component" value="Unassembled WGS sequence"/>
</dbReference>
<reference evidence="1 2" key="1">
    <citation type="submission" date="2024-06" db="EMBL/GenBank/DDBJ databases">
        <title>Genetic profile and toxigenic potential of Bacillus cereus isolates from a Norwegian ice cream production plant,.</title>
        <authorList>
            <person name="Lindback T."/>
            <person name="Llarena A.-K."/>
            <person name="O'Sullivan K."/>
            <person name="Monshaugen M."/>
            <person name="Holmemo C.W."/>
            <person name="Aspholm M."/>
        </authorList>
    </citation>
    <scope>NUCLEOTIDE SEQUENCE [LARGE SCALE GENOMIC DNA]</scope>
    <source>
        <strain evidence="1 2">NVH-YM330</strain>
    </source>
</reference>
<keyword evidence="2" id="KW-1185">Reference proteome</keyword>
<dbReference type="RefSeq" id="WP_161484854.1">
    <property type="nucleotide sequence ID" value="NZ_FWZG01000072.1"/>
</dbReference>
<accession>A0ABV4S484</accession>
<gene>
    <name evidence="1" type="ORF">AB1I70_27795</name>
</gene>
<evidence type="ECO:0000313" key="1">
    <source>
        <dbReference type="EMBL" id="MFA2795080.1"/>
    </source>
</evidence>
<dbReference type="EMBL" id="JBFDTY010000015">
    <property type="protein sequence ID" value="MFA2795080.1"/>
    <property type="molecule type" value="Genomic_DNA"/>
</dbReference>
<protein>
    <recommendedName>
        <fullName evidence="3">Spore coat protein</fullName>
    </recommendedName>
</protein>
<dbReference type="Pfam" id="PF07029">
    <property type="entry name" value="CryBP1"/>
    <property type="match status" value="1"/>
</dbReference>